<dbReference type="STRING" id="4572.M8A4Y6"/>
<organism evidence="1">
    <name type="scientific">Triticum urartu</name>
    <name type="common">Red wild einkorn</name>
    <name type="synonym">Crithodium urartu</name>
    <dbReference type="NCBI Taxonomy" id="4572"/>
    <lineage>
        <taxon>Eukaryota</taxon>
        <taxon>Viridiplantae</taxon>
        <taxon>Streptophyta</taxon>
        <taxon>Embryophyta</taxon>
        <taxon>Tracheophyta</taxon>
        <taxon>Spermatophyta</taxon>
        <taxon>Magnoliopsida</taxon>
        <taxon>Liliopsida</taxon>
        <taxon>Poales</taxon>
        <taxon>Poaceae</taxon>
        <taxon>BOP clade</taxon>
        <taxon>Pooideae</taxon>
        <taxon>Triticodae</taxon>
        <taxon>Triticeae</taxon>
        <taxon>Triticinae</taxon>
        <taxon>Triticum</taxon>
    </lineage>
</organism>
<dbReference type="EMBL" id="KD019345">
    <property type="protein sequence ID" value="EMS67447.1"/>
    <property type="molecule type" value="Genomic_DNA"/>
</dbReference>
<proteinExistence type="predicted"/>
<evidence type="ECO:0000313" key="1">
    <source>
        <dbReference type="EMBL" id="EMS67447.1"/>
    </source>
</evidence>
<accession>M8A4Y6</accession>
<dbReference type="AlphaFoldDB" id="M8A4Y6"/>
<name>M8A4Y6_TRIUA</name>
<sequence length="65" mass="6948">MSPRKDAGPSPAAAPPTPPALTALPFHASVSRPLEDVVADFLARVPPERRLRFGSAIKFLLEASR</sequence>
<gene>
    <name evidence="1" type="ORF">TRIUR3_16879</name>
</gene>
<reference evidence="1" key="1">
    <citation type="journal article" date="2013" name="Nature">
        <title>Draft genome of the wheat A-genome progenitor Triticum urartu.</title>
        <authorList>
            <person name="Ling H.Q."/>
            <person name="Zhao S."/>
            <person name="Liu D."/>
            <person name="Wang J."/>
            <person name="Sun H."/>
            <person name="Zhang C."/>
            <person name="Fan H."/>
            <person name="Li D."/>
            <person name="Dong L."/>
            <person name="Tao Y."/>
            <person name="Gao C."/>
            <person name="Wu H."/>
            <person name="Li Y."/>
            <person name="Cui Y."/>
            <person name="Guo X."/>
            <person name="Zheng S."/>
            <person name="Wang B."/>
            <person name="Yu K."/>
            <person name="Liang Q."/>
            <person name="Yang W."/>
            <person name="Lou X."/>
            <person name="Chen J."/>
            <person name="Feng M."/>
            <person name="Jian J."/>
            <person name="Zhang X."/>
            <person name="Luo G."/>
            <person name="Jiang Y."/>
            <person name="Liu J."/>
            <person name="Wang Z."/>
            <person name="Sha Y."/>
            <person name="Zhang B."/>
            <person name="Wu H."/>
            <person name="Tang D."/>
            <person name="Shen Q."/>
            <person name="Xue P."/>
            <person name="Zou S."/>
            <person name="Wang X."/>
            <person name="Liu X."/>
            <person name="Wang F."/>
            <person name="Yang Y."/>
            <person name="An X."/>
            <person name="Dong Z."/>
            <person name="Zhang K."/>
            <person name="Zhang X."/>
            <person name="Luo M.C."/>
            <person name="Dvorak J."/>
            <person name="Tong Y."/>
            <person name="Wang J."/>
            <person name="Yang H."/>
            <person name="Li Z."/>
            <person name="Wang D."/>
            <person name="Zhang A."/>
            <person name="Wang J."/>
        </authorList>
    </citation>
    <scope>NUCLEOTIDE SEQUENCE</scope>
</reference>
<protein>
    <submittedName>
        <fullName evidence="1">Uncharacterized protein</fullName>
    </submittedName>
</protein>